<evidence type="ECO:0000313" key="1">
    <source>
        <dbReference type="EMBL" id="MDR9900251.1"/>
    </source>
</evidence>
<dbReference type="RefSeq" id="WP_208340632.1">
    <property type="nucleotide sequence ID" value="NZ_CAWQFN010000717.1"/>
</dbReference>
<name>A0AAP5IEL1_9CYAN</name>
<dbReference type="EMBL" id="JAALHA020000032">
    <property type="protein sequence ID" value="MDR9900251.1"/>
    <property type="molecule type" value="Genomic_DNA"/>
</dbReference>
<keyword evidence="2" id="KW-1185">Reference proteome</keyword>
<comment type="caution">
    <text evidence="1">The sequence shown here is derived from an EMBL/GenBank/DDBJ whole genome shotgun (WGS) entry which is preliminary data.</text>
</comment>
<proteinExistence type="predicted"/>
<evidence type="ECO:0000313" key="2">
    <source>
        <dbReference type="Proteomes" id="UP000667802"/>
    </source>
</evidence>
<reference evidence="2" key="1">
    <citation type="journal article" date="2021" name="Science">
        <title>Hunting the eagle killer: A cyanobacterial neurotoxin causes vacuolar myelinopathy.</title>
        <authorList>
            <person name="Breinlinger S."/>
            <person name="Phillips T.J."/>
            <person name="Haram B.N."/>
            <person name="Mares J."/>
            <person name="Martinez Yerena J.A."/>
            <person name="Hrouzek P."/>
            <person name="Sobotka R."/>
            <person name="Henderson W.M."/>
            <person name="Schmieder P."/>
            <person name="Williams S.M."/>
            <person name="Lauderdale J.D."/>
            <person name="Wilde H.D."/>
            <person name="Gerrin W."/>
            <person name="Kust A."/>
            <person name="Washington J.W."/>
            <person name="Wagner C."/>
            <person name="Geier B."/>
            <person name="Liebeke M."/>
            <person name="Enke H."/>
            <person name="Niedermeyer T.H.J."/>
            <person name="Wilde S.B."/>
        </authorList>
    </citation>
    <scope>NUCLEOTIDE SEQUENCE [LARGE SCALE GENOMIC DNA]</scope>
    <source>
        <strain evidence="2">Thurmond2011</strain>
    </source>
</reference>
<accession>A0AAP5IEL1</accession>
<sequence length="125" mass="14978">MVTAKIKRYIPKKELILFYKHTGSSTQREWLRDSNGEIFFMLLNVAEYTKHFRGFRVGNERYKMGYASQSINSSSPEYYVLEEIKHRIPEAFDYVRIQEYFRFDEELVIPNQQRVGSDHIERLAS</sequence>
<protein>
    <submittedName>
        <fullName evidence="1">Uncharacterized protein</fullName>
    </submittedName>
</protein>
<dbReference type="AlphaFoldDB" id="A0AAP5IEL1"/>
<organism evidence="1 2">
    <name type="scientific">Aetokthonos hydrillicola Thurmond2011</name>
    <dbReference type="NCBI Taxonomy" id="2712845"/>
    <lineage>
        <taxon>Bacteria</taxon>
        <taxon>Bacillati</taxon>
        <taxon>Cyanobacteriota</taxon>
        <taxon>Cyanophyceae</taxon>
        <taxon>Nostocales</taxon>
        <taxon>Hapalosiphonaceae</taxon>
        <taxon>Aetokthonos</taxon>
    </lineage>
</organism>
<gene>
    <name evidence="1" type="ORF">G7B40_037730</name>
</gene>
<dbReference type="Proteomes" id="UP000667802">
    <property type="component" value="Unassembled WGS sequence"/>
</dbReference>